<keyword evidence="3" id="KW-1185">Reference proteome</keyword>
<dbReference type="Proteomes" id="UP000004995">
    <property type="component" value="Unassembled WGS sequence"/>
</dbReference>
<dbReference type="HOGENOM" id="CLU_3377944_0_0_1"/>
<evidence type="ECO:0000256" key="1">
    <source>
        <dbReference type="SAM" id="MobiDB-lite"/>
    </source>
</evidence>
<feature type="compositionally biased region" description="Basic and acidic residues" evidence="1">
    <location>
        <begin position="23"/>
        <end position="34"/>
    </location>
</feature>
<reference evidence="3" key="1">
    <citation type="journal article" date="2012" name="Nat. Biotechnol.">
        <title>Reference genome sequence of the model plant Setaria.</title>
        <authorList>
            <person name="Bennetzen J.L."/>
            <person name="Schmutz J."/>
            <person name="Wang H."/>
            <person name="Percifield R."/>
            <person name="Hawkins J."/>
            <person name="Pontaroli A.C."/>
            <person name="Estep M."/>
            <person name="Feng L."/>
            <person name="Vaughn J.N."/>
            <person name="Grimwood J."/>
            <person name="Jenkins J."/>
            <person name="Barry K."/>
            <person name="Lindquist E."/>
            <person name="Hellsten U."/>
            <person name="Deshpande S."/>
            <person name="Wang X."/>
            <person name="Wu X."/>
            <person name="Mitros T."/>
            <person name="Triplett J."/>
            <person name="Yang X."/>
            <person name="Ye C.Y."/>
            <person name="Mauro-Herrera M."/>
            <person name="Wang L."/>
            <person name="Li P."/>
            <person name="Sharma M."/>
            <person name="Sharma R."/>
            <person name="Ronald P.C."/>
            <person name="Panaud O."/>
            <person name="Kellogg E.A."/>
            <person name="Brutnell T.P."/>
            <person name="Doust A.N."/>
            <person name="Tuskan G.A."/>
            <person name="Rokhsar D."/>
            <person name="Devos K.M."/>
        </authorList>
    </citation>
    <scope>NUCLEOTIDE SEQUENCE [LARGE SCALE GENOMIC DNA]</scope>
    <source>
        <strain evidence="3">cv. Yugu1</strain>
    </source>
</reference>
<accession>K3XUH5</accession>
<dbReference type="AlphaFoldDB" id="K3XUH5"/>
<dbReference type="EMBL" id="AGNK02003271">
    <property type="status" value="NOT_ANNOTATED_CDS"/>
    <property type="molecule type" value="Genomic_DNA"/>
</dbReference>
<protein>
    <submittedName>
        <fullName evidence="2">Uncharacterized protein</fullName>
    </submittedName>
</protein>
<reference evidence="2" key="2">
    <citation type="submission" date="2018-08" db="UniProtKB">
        <authorList>
            <consortium name="EnsemblPlants"/>
        </authorList>
    </citation>
    <scope>IDENTIFICATION</scope>
    <source>
        <strain evidence="2">Yugu1</strain>
    </source>
</reference>
<dbReference type="EnsemblPlants" id="KQL06618">
    <property type="protein sequence ID" value="KQL06618"/>
    <property type="gene ID" value="SETIT_005582mg"/>
</dbReference>
<feature type="region of interest" description="Disordered" evidence="1">
    <location>
        <begin position="1"/>
        <end position="34"/>
    </location>
</feature>
<dbReference type="InParanoid" id="K3XUH5"/>
<proteinExistence type="predicted"/>
<evidence type="ECO:0000313" key="2">
    <source>
        <dbReference type="EnsemblPlants" id="KQL06618"/>
    </source>
</evidence>
<sequence length="34" mass="3794">MKFNGRAAGARQLVPSHCGEQSKTSKQDNDQMSW</sequence>
<evidence type="ECO:0000313" key="3">
    <source>
        <dbReference type="Proteomes" id="UP000004995"/>
    </source>
</evidence>
<dbReference type="Gramene" id="KQL06618">
    <property type="protein sequence ID" value="KQL06618"/>
    <property type="gene ID" value="SETIT_005582mg"/>
</dbReference>
<name>K3XUH5_SETIT</name>
<organism evidence="2 3">
    <name type="scientific">Setaria italica</name>
    <name type="common">Foxtail millet</name>
    <name type="synonym">Panicum italicum</name>
    <dbReference type="NCBI Taxonomy" id="4555"/>
    <lineage>
        <taxon>Eukaryota</taxon>
        <taxon>Viridiplantae</taxon>
        <taxon>Streptophyta</taxon>
        <taxon>Embryophyta</taxon>
        <taxon>Tracheophyta</taxon>
        <taxon>Spermatophyta</taxon>
        <taxon>Magnoliopsida</taxon>
        <taxon>Liliopsida</taxon>
        <taxon>Poales</taxon>
        <taxon>Poaceae</taxon>
        <taxon>PACMAD clade</taxon>
        <taxon>Panicoideae</taxon>
        <taxon>Panicodae</taxon>
        <taxon>Paniceae</taxon>
        <taxon>Cenchrinae</taxon>
        <taxon>Setaria</taxon>
    </lineage>
</organism>